<keyword evidence="2" id="KW-1185">Reference proteome</keyword>
<accession>A0A8K0XP26</accession>
<evidence type="ECO:0000313" key="1">
    <source>
        <dbReference type="EMBL" id="KAH8099811.1"/>
    </source>
</evidence>
<protein>
    <submittedName>
        <fullName evidence="1">Uncharacterized protein</fullName>
    </submittedName>
</protein>
<gene>
    <name evidence="1" type="ORF">BXZ70DRAFT_1078144</name>
</gene>
<dbReference type="Proteomes" id="UP000813824">
    <property type="component" value="Unassembled WGS sequence"/>
</dbReference>
<proteinExistence type="predicted"/>
<comment type="caution">
    <text evidence="1">The sequence shown here is derived from an EMBL/GenBank/DDBJ whole genome shotgun (WGS) entry which is preliminary data.</text>
</comment>
<sequence length="584" mass="66264">MEKITTTISAKPDEVEPMVLFNVLMKPTLLEYPTSSIFQRYDCAEKAERLTNITPRAALANIANSLGILNRIRMDLLEDSNIRCAFSIRPPNFNGSSEQTNEVDCYITFDREFESSRIIEDTVTFLKTMWSAVQEGCKEIRSGNKDGGPVLRERVLGNILPFLRELVKKADEMSAQSHIEASMKLLKDSMGNDESSDVSADKRGAPLVAGELGPSRFMDDYQPPPNNPLLYDAVACSGWRENTPLNNYFEVLPSMSALLQSEENPIDIDARAPSQDPMLLEDAVKFLAKLHYRVASARGAILSGDLLDIFRSLRSADICTWDSHTHAIISRRLMANVAYWLNKKGHGHSDFLRAWALLYDPLTLLARCLYELERPFWERGKEMIRASRWFASCRLNVAVVPPLHSIPKIIENPFRDGHSDWKSTTDSSAAFEEFANILSNDGPHQTMHPESRLLLHLHLLAVENQGTDWSRGPYSNISFSHKPCRGCIALLDAYRSCYHNWKIDSKNQEPCPCFAPVGFNRGGMIIDELPTAEGRHRDVPFCILPEQAEEVLYNVPRFKMKFAQYVREYIERQPEESKGIEEEI</sequence>
<reference evidence="1" key="1">
    <citation type="journal article" date="2021" name="New Phytol.">
        <title>Evolutionary innovations through gain and loss of genes in the ectomycorrhizal Boletales.</title>
        <authorList>
            <person name="Wu G."/>
            <person name="Miyauchi S."/>
            <person name="Morin E."/>
            <person name="Kuo A."/>
            <person name="Drula E."/>
            <person name="Varga T."/>
            <person name="Kohler A."/>
            <person name="Feng B."/>
            <person name="Cao Y."/>
            <person name="Lipzen A."/>
            <person name="Daum C."/>
            <person name="Hundley H."/>
            <person name="Pangilinan J."/>
            <person name="Johnson J."/>
            <person name="Barry K."/>
            <person name="LaButti K."/>
            <person name="Ng V."/>
            <person name="Ahrendt S."/>
            <person name="Min B."/>
            <person name="Choi I.G."/>
            <person name="Park H."/>
            <person name="Plett J.M."/>
            <person name="Magnuson J."/>
            <person name="Spatafora J.W."/>
            <person name="Nagy L.G."/>
            <person name="Henrissat B."/>
            <person name="Grigoriev I.V."/>
            <person name="Yang Z.L."/>
            <person name="Xu J."/>
            <person name="Martin F.M."/>
        </authorList>
    </citation>
    <scope>NUCLEOTIDE SEQUENCE</scope>
    <source>
        <strain evidence="1">KKN 215</strain>
    </source>
</reference>
<dbReference type="AlphaFoldDB" id="A0A8K0XP26"/>
<evidence type="ECO:0000313" key="2">
    <source>
        <dbReference type="Proteomes" id="UP000813824"/>
    </source>
</evidence>
<dbReference type="EMBL" id="JAEVFJ010000018">
    <property type="protein sequence ID" value="KAH8099811.1"/>
    <property type="molecule type" value="Genomic_DNA"/>
</dbReference>
<name>A0A8K0XP26_9AGAR</name>
<organism evidence="1 2">
    <name type="scientific">Cristinia sonorae</name>
    <dbReference type="NCBI Taxonomy" id="1940300"/>
    <lineage>
        <taxon>Eukaryota</taxon>
        <taxon>Fungi</taxon>
        <taxon>Dikarya</taxon>
        <taxon>Basidiomycota</taxon>
        <taxon>Agaricomycotina</taxon>
        <taxon>Agaricomycetes</taxon>
        <taxon>Agaricomycetidae</taxon>
        <taxon>Agaricales</taxon>
        <taxon>Pleurotineae</taxon>
        <taxon>Stephanosporaceae</taxon>
        <taxon>Cristinia</taxon>
    </lineage>
</organism>